<evidence type="ECO:0000259" key="8">
    <source>
        <dbReference type="Pfam" id="PF13886"/>
    </source>
</evidence>
<evidence type="ECO:0000313" key="11">
    <source>
        <dbReference type="RefSeq" id="XP_017322298.1"/>
    </source>
</evidence>
<keyword evidence="4 7" id="KW-1133">Transmembrane helix</keyword>
<comment type="subcellular location">
    <subcellularLocation>
        <location evidence="1">Membrane</location>
        <topology evidence="1">Multi-pass membrane protein</topology>
    </subcellularLocation>
</comment>
<keyword evidence="5 7" id="KW-0472">Membrane</keyword>
<name>A0A2D0QV50_ICTPU</name>
<evidence type="ECO:0000313" key="9">
    <source>
        <dbReference type="Proteomes" id="UP000221080"/>
    </source>
</evidence>
<dbReference type="CTD" id="100528094"/>
<gene>
    <name evidence="10 11" type="primary">tm198</name>
</gene>
<dbReference type="InterPro" id="IPR025256">
    <property type="entry name" value="TM7S3/TM198-like_dom"/>
</dbReference>
<protein>
    <recommendedName>
        <fullName evidence="6">Transmembrane protein 198</fullName>
    </recommendedName>
</protein>
<evidence type="ECO:0000256" key="6">
    <source>
        <dbReference type="ARBA" id="ARBA00049737"/>
    </source>
</evidence>
<evidence type="ECO:0000313" key="10">
    <source>
        <dbReference type="RefSeq" id="XP_017322297.1"/>
    </source>
</evidence>
<accession>A0A2D0QV50</accession>
<dbReference type="RefSeq" id="XP_017322297.1">
    <property type="nucleotide sequence ID" value="XM_017466808.3"/>
</dbReference>
<evidence type="ECO:0000256" key="7">
    <source>
        <dbReference type="SAM" id="Phobius"/>
    </source>
</evidence>
<evidence type="ECO:0000256" key="5">
    <source>
        <dbReference type="ARBA" id="ARBA00023136"/>
    </source>
</evidence>
<dbReference type="PANTHER" id="PTHR31247">
    <property type="entry name" value="TRANSMEMBRANE PROTEIN 198 FAMILY MEMBER"/>
    <property type="match status" value="1"/>
</dbReference>
<reference evidence="9" key="1">
    <citation type="journal article" date="2016" name="Nat. Commun.">
        <title>The channel catfish genome sequence provides insights into the evolution of scale formation in teleosts.</title>
        <authorList>
            <person name="Liu Z."/>
            <person name="Liu S."/>
            <person name="Yao J."/>
            <person name="Bao L."/>
            <person name="Zhang J."/>
            <person name="Li Y."/>
            <person name="Jiang C."/>
            <person name="Sun L."/>
            <person name="Wang R."/>
            <person name="Zhang Y."/>
            <person name="Zhou T."/>
            <person name="Zeng Q."/>
            <person name="Fu Q."/>
            <person name="Gao S."/>
            <person name="Li N."/>
            <person name="Koren S."/>
            <person name="Jiang Y."/>
            <person name="Zimin A."/>
            <person name="Xu P."/>
            <person name="Phillippy A.M."/>
            <person name="Geng X."/>
            <person name="Song L."/>
            <person name="Sun F."/>
            <person name="Li C."/>
            <person name="Wang X."/>
            <person name="Chen A."/>
            <person name="Jin Y."/>
            <person name="Yuan Z."/>
            <person name="Yang Y."/>
            <person name="Tan S."/>
            <person name="Peatman E."/>
            <person name="Lu J."/>
            <person name="Qin Z."/>
            <person name="Dunham R."/>
            <person name="Li Z."/>
            <person name="Sonstegard T."/>
            <person name="Feng J."/>
            <person name="Danzmann R.G."/>
            <person name="Schroeder S."/>
            <person name="Scheffler B."/>
            <person name="Duke M.V."/>
            <person name="Ballard L."/>
            <person name="Kucuktas H."/>
            <person name="Kaltenboeck L."/>
            <person name="Liu H."/>
            <person name="Armbruster J."/>
            <person name="Xie Y."/>
            <person name="Kirby M.L."/>
            <person name="Tian Y."/>
            <person name="Flanagan M.E."/>
            <person name="Mu W."/>
            <person name="Waldbieser G.C."/>
        </authorList>
    </citation>
    <scope>NUCLEOTIDE SEQUENCE [LARGE SCALE GENOMIC DNA]</scope>
    <source>
        <strain evidence="9">SDA103</strain>
    </source>
</reference>
<feature type="transmembrane region" description="Helical" evidence="7">
    <location>
        <begin position="121"/>
        <end position="137"/>
    </location>
</feature>
<dbReference type="Proteomes" id="UP000221080">
    <property type="component" value="Chromosome 5"/>
</dbReference>
<evidence type="ECO:0000256" key="2">
    <source>
        <dbReference type="ARBA" id="ARBA00006244"/>
    </source>
</evidence>
<evidence type="ECO:0000256" key="4">
    <source>
        <dbReference type="ARBA" id="ARBA00022989"/>
    </source>
</evidence>
<comment type="similarity">
    <text evidence="2">Belongs to the TMEM198 family.</text>
</comment>
<keyword evidence="3 7" id="KW-0812">Transmembrane</keyword>
<sequence>MADPSMLVTEGVMPTLASTDSCVLEVRKKYEVIPSVACTMCFILGIVYCFCGYRCFKLVMFLSGLSFGTGIGYLLCLREQLMDSPLDPETRAGISLGIGLLGGLVSILVRCVGLFLTGLQLGLLFSITALLTAGQYYPILSPVWVPAGTVLGTGIFFAVLTLCWQRSMTMVATATLGAAIIMTCMDYCMETPMMAWRAYVGLQKDQEKVLCWYSWVMLGIWPGIAALGNLVQRKFTAKGMSHSEVIASGKQKQLQLMKIRQVDARRRPEGKYRRRPPLLKRYTGDVLAPSYLANLRERQMSTGSSVSSLSTVYHTMIDFDFETGSMVPLTPSSPAAIRV</sequence>
<dbReference type="OMA" id="PLCWYNW"/>
<dbReference type="OrthoDB" id="115781at2759"/>
<proteinExistence type="inferred from homology"/>
<feature type="transmembrane region" description="Helical" evidence="7">
    <location>
        <begin position="212"/>
        <end position="231"/>
    </location>
</feature>
<dbReference type="GeneID" id="100528094"/>
<dbReference type="AlphaFoldDB" id="A0A2D0QV50"/>
<reference evidence="10 11" key="2">
    <citation type="submission" date="2025-04" db="UniProtKB">
        <authorList>
            <consortium name="RefSeq"/>
        </authorList>
    </citation>
    <scope>IDENTIFICATION</scope>
    <source>
        <tissue evidence="10 11">Blood</tissue>
    </source>
</reference>
<feature type="transmembrane region" description="Helical" evidence="7">
    <location>
        <begin position="171"/>
        <end position="192"/>
    </location>
</feature>
<dbReference type="InterPro" id="IPR040236">
    <property type="entry name" value="TMEM198"/>
</dbReference>
<dbReference type="PANTHER" id="PTHR31247:SF17">
    <property type="entry name" value="DUF4203 DOMAIN-CONTAINING PROTEIN"/>
    <property type="match status" value="1"/>
</dbReference>
<dbReference type="RefSeq" id="XP_017322298.1">
    <property type="nucleotide sequence ID" value="XM_017466809.3"/>
</dbReference>
<feature type="transmembrane region" description="Helical" evidence="7">
    <location>
        <begin position="58"/>
        <end position="75"/>
    </location>
</feature>
<feature type="transmembrane region" description="Helical" evidence="7">
    <location>
        <begin position="143"/>
        <end position="164"/>
    </location>
</feature>
<dbReference type="Pfam" id="PF13886">
    <property type="entry name" value="TM7S3_TM198"/>
    <property type="match status" value="1"/>
</dbReference>
<evidence type="ECO:0000256" key="3">
    <source>
        <dbReference type="ARBA" id="ARBA00022692"/>
    </source>
</evidence>
<feature type="transmembrane region" description="Helical" evidence="7">
    <location>
        <begin position="95"/>
        <end position="116"/>
    </location>
</feature>
<dbReference type="GO" id="GO:0005886">
    <property type="term" value="C:plasma membrane"/>
    <property type="evidence" value="ECO:0007669"/>
    <property type="project" value="TreeGrafter"/>
</dbReference>
<organism evidence="9 11">
    <name type="scientific">Ictalurus punctatus</name>
    <name type="common">Channel catfish</name>
    <name type="synonym">Silurus punctatus</name>
    <dbReference type="NCBI Taxonomy" id="7998"/>
    <lineage>
        <taxon>Eukaryota</taxon>
        <taxon>Metazoa</taxon>
        <taxon>Chordata</taxon>
        <taxon>Craniata</taxon>
        <taxon>Vertebrata</taxon>
        <taxon>Euteleostomi</taxon>
        <taxon>Actinopterygii</taxon>
        <taxon>Neopterygii</taxon>
        <taxon>Teleostei</taxon>
        <taxon>Ostariophysi</taxon>
        <taxon>Siluriformes</taxon>
        <taxon>Ictaluridae</taxon>
        <taxon>Ictalurus</taxon>
    </lineage>
</organism>
<keyword evidence="9" id="KW-1185">Reference proteome</keyword>
<dbReference type="STRING" id="7998.ENSIPUP00000008661"/>
<feature type="transmembrane region" description="Helical" evidence="7">
    <location>
        <begin position="32"/>
        <end position="51"/>
    </location>
</feature>
<evidence type="ECO:0000256" key="1">
    <source>
        <dbReference type="ARBA" id="ARBA00004141"/>
    </source>
</evidence>
<feature type="domain" description="TM7S3/TM198-like" evidence="8">
    <location>
        <begin position="38"/>
        <end position="232"/>
    </location>
</feature>